<feature type="signal peptide" evidence="1">
    <location>
        <begin position="1"/>
        <end position="17"/>
    </location>
</feature>
<dbReference type="OrthoDB" id="5791714at2759"/>
<protein>
    <submittedName>
        <fullName evidence="2">Uncharacterized protein</fullName>
    </submittedName>
</protein>
<gene>
    <name evidence="2" type="ORF">CBOVIS_LOCUS8411</name>
</gene>
<keyword evidence="3" id="KW-1185">Reference proteome</keyword>
<comment type="caution">
    <text evidence="2">The sequence shown here is derived from an EMBL/GenBank/DDBJ whole genome shotgun (WGS) entry which is preliminary data.</text>
</comment>
<dbReference type="AlphaFoldDB" id="A0A8S1EY21"/>
<evidence type="ECO:0000256" key="1">
    <source>
        <dbReference type="SAM" id="SignalP"/>
    </source>
</evidence>
<evidence type="ECO:0000313" key="2">
    <source>
        <dbReference type="EMBL" id="CAB3406328.1"/>
    </source>
</evidence>
<proteinExistence type="predicted"/>
<keyword evidence="1" id="KW-0732">Signal</keyword>
<dbReference type="EMBL" id="CADEPM010000005">
    <property type="protein sequence ID" value="CAB3406328.1"/>
    <property type="molecule type" value="Genomic_DNA"/>
</dbReference>
<dbReference type="Proteomes" id="UP000494206">
    <property type="component" value="Unassembled WGS sequence"/>
</dbReference>
<evidence type="ECO:0000313" key="3">
    <source>
        <dbReference type="Proteomes" id="UP000494206"/>
    </source>
</evidence>
<reference evidence="2 3" key="1">
    <citation type="submission" date="2020-04" db="EMBL/GenBank/DDBJ databases">
        <authorList>
            <person name="Laetsch R D."/>
            <person name="Stevens L."/>
            <person name="Kumar S."/>
            <person name="Blaxter L. M."/>
        </authorList>
    </citation>
    <scope>NUCLEOTIDE SEQUENCE [LARGE SCALE GENOMIC DNA]</scope>
</reference>
<organism evidence="2 3">
    <name type="scientific">Caenorhabditis bovis</name>
    <dbReference type="NCBI Taxonomy" id="2654633"/>
    <lineage>
        <taxon>Eukaryota</taxon>
        <taxon>Metazoa</taxon>
        <taxon>Ecdysozoa</taxon>
        <taxon>Nematoda</taxon>
        <taxon>Chromadorea</taxon>
        <taxon>Rhabditida</taxon>
        <taxon>Rhabditina</taxon>
        <taxon>Rhabditomorpha</taxon>
        <taxon>Rhabditoidea</taxon>
        <taxon>Rhabditidae</taxon>
        <taxon>Peloderinae</taxon>
        <taxon>Caenorhabditis</taxon>
    </lineage>
</organism>
<sequence>MISRLFCLVAIFANASAASVRIQRQTVDQVESSGAQLPTANFDQAVFETNSDVEGSGTQLQFINFNENPDKFEQNVDVEGSGAHLQFVNFDEAANQQAIRDPKKNSPCQNSESFFLQENLTSDTPSNVHEVTVNLTERAVNTLVITVHLPTISNGQLLEELKNETLDETHLPTKLETAVSLTEMLGELLERIQTASVDEPTKRR</sequence>
<feature type="chain" id="PRO_5035814315" evidence="1">
    <location>
        <begin position="18"/>
        <end position="204"/>
    </location>
</feature>
<name>A0A8S1EY21_9PELO</name>
<accession>A0A8S1EY21</accession>